<accession>A0ACB9PS10</accession>
<dbReference type="EMBL" id="CM039428">
    <property type="protein sequence ID" value="KAI4351565.1"/>
    <property type="molecule type" value="Genomic_DNA"/>
</dbReference>
<protein>
    <submittedName>
        <fullName evidence="1">Uncharacterized protein</fullName>
    </submittedName>
</protein>
<keyword evidence="2" id="KW-1185">Reference proteome</keyword>
<reference evidence="1 2" key="1">
    <citation type="journal article" date="2022" name="DNA Res.">
        <title>Chromosomal-level genome assembly of the orchid tree Bauhinia variegata (Leguminosae; Cercidoideae) supports the allotetraploid origin hypothesis of Bauhinia.</title>
        <authorList>
            <person name="Zhong Y."/>
            <person name="Chen Y."/>
            <person name="Zheng D."/>
            <person name="Pang J."/>
            <person name="Liu Y."/>
            <person name="Luo S."/>
            <person name="Meng S."/>
            <person name="Qian L."/>
            <person name="Wei D."/>
            <person name="Dai S."/>
            <person name="Zhou R."/>
        </authorList>
    </citation>
    <scope>NUCLEOTIDE SEQUENCE [LARGE SCALE GENOMIC DNA]</scope>
    <source>
        <strain evidence="1">BV-YZ2020</strain>
    </source>
</reference>
<evidence type="ECO:0000313" key="1">
    <source>
        <dbReference type="EMBL" id="KAI4351565.1"/>
    </source>
</evidence>
<name>A0ACB9PS10_BAUVA</name>
<sequence>MDKHIELSYCCFEAFKVLAKNYLGVEFHELFPKIEKLLEETNMAPADVAENVMPKSIDEDVHTCLQNLINALELTKEEAKKKAEEEEKGLKVEKEKEEYAQQEVKANGKSGEDVEENGSTIE</sequence>
<comment type="caution">
    <text evidence="1">The sequence shown here is derived from an EMBL/GenBank/DDBJ whole genome shotgun (WGS) entry which is preliminary data.</text>
</comment>
<organism evidence="1 2">
    <name type="scientific">Bauhinia variegata</name>
    <name type="common">Purple orchid tree</name>
    <name type="synonym">Phanera variegata</name>
    <dbReference type="NCBI Taxonomy" id="167791"/>
    <lineage>
        <taxon>Eukaryota</taxon>
        <taxon>Viridiplantae</taxon>
        <taxon>Streptophyta</taxon>
        <taxon>Embryophyta</taxon>
        <taxon>Tracheophyta</taxon>
        <taxon>Spermatophyta</taxon>
        <taxon>Magnoliopsida</taxon>
        <taxon>eudicotyledons</taxon>
        <taxon>Gunneridae</taxon>
        <taxon>Pentapetalae</taxon>
        <taxon>rosids</taxon>
        <taxon>fabids</taxon>
        <taxon>Fabales</taxon>
        <taxon>Fabaceae</taxon>
        <taxon>Cercidoideae</taxon>
        <taxon>Cercideae</taxon>
        <taxon>Bauhiniinae</taxon>
        <taxon>Bauhinia</taxon>
    </lineage>
</organism>
<dbReference type="Proteomes" id="UP000828941">
    <property type="component" value="Chromosome 3"/>
</dbReference>
<evidence type="ECO:0000313" key="2">
    <source>
        <dbReference type="Proteomes" id="UP000828941"/>
    </source>
</evidence>
<proteinExistence type="predicted"/>
<gene>
    <name evidence="1" type="ORF">L6164_005918</name>
</gene>